<protein>
    <recommendedName>
        <fullName evidence="6">Condensation domain-containing protein</fullName>
    </recommendedName>
</protein>
<feature type="region of interest" description="Disordered" evidence="3">
    <location>
        <begin position="30"/>
        <end position="74"/>
    </location>
</feature>
<evidence type="ECO:0000256" key="3">
    <source>
        <dbReference type="SAM" id="MobiDB-lite"/>
    </source>
</evidence>
<evidence type="ECO:0000256" key="2">
    <source>
        <dbReference type="ARBA" id="ARBA00022679"/>
    </source>
</evidence>
<dbReference type="Proteomes" id="UP000293360">
    <property type="component" value="Unassembled WGS sequence"/>
</dbReference>
<dbReference type="InterPro" id="IPR023213">
    <property type="entry name" value="CAT-like_dom_sf"/>
</dbReference>
<dbReference type="PANTHER" id="PTHR42034:SF1">
    <property type="entry name" value="CONDENSATION DOMAIN-CONTAINING PROTEIN"/>
    <property type="match status" value="1"/>
</dbReference>
<comment type="caution">
    <text evidence="4">The sequence shown here is derived from an EMBL/GenBank/DDBJ whole genome shotgun (WGS) entry which is preliminary data.</text>
</comment>
<gene>
    <name evidence="4" type="ORF">DL764_000237</name>
</gene>
<dbReference type="InterPro" id="IPR009992">
    <property type="entry name" value="Tri3/Sat12/Sat16/Mac1"/>
</dbReference>
<reference evidence="4 5" key="1">
    <citation type="submission" date="2018-06" db="EMBL/GenBank/DDBJ databases">
        <title>Complete Genomes of Monosporascus.</title>
        <authorList>
            <person name="Robinson A.J."/>
            <person name="Natvig D.O."/>
        </authorList>
    </citation>
    <scope>NUCLEOTIDE SEQUENCE [LARGE SCALE GENOMIC DNA]</scope>
    <source>
        <strain evidence="4 5">CBS 110550</strain>
    </source>
</reference>
<proteinExistence type="inferred from homology"/>
<evidence type="ECO:0000313" key="4">
    <source>
        <dbReference type="EMBL" id="RYP11166.1"/>
    </source>
</evidence>
<dbReference type="EMBL" id="QJNU01000006">
    <property type="protein sequence ID" value="RYP11166.1"/>
    <property type="molecule type" value="Genomic_DNA"/>
</dbReference>
<dbReference type="GO" id="GO:0016407">
    <property type="term" value="F:acetyltransferase activity"/>
    <property type="evidence" value="ECO:0007669"/>
    <property type="project" value="InterPro"/>
</dbReference>
<organism evidence="4 5">
    <name type="scientific">Monosporascus ibericus</name>
    <dbReference type="NCBI Taxonomy" id="155417"/>
    <lineage>
        <taxon>Eukaryota</taxon>
        <taxon>Fungi</taxon>
        <taxon>Dikarya</taxon>
        <taxon>Ascomycota</taxon>
        <taxon>Pezizomycotina</taxon>
        <taxon>Sordariomycetes</taxon>
        <taxon>Xylariomycetidae</taxon>
        <taxon>Xylariales</taxon>
        <taxon>Xylariales incertae sedis</taxon>
        <taxon>Monosporascus</taxon>
    </lineage>
</organism>
<accession>A0A4Q4TUF6</accession>
<sequence length="575" mass="63682">MGSIDQQTTDALVAPLQMLDDDSLLICGSEKSRASPRASSITSNSLSQSVFDDTSPPKAEEPALQLPTLDPSDFRWHPSPTDGSVLQRKANGVEALVGIKDANAIGTYDFYNNIVLRVGDVSGLTLPRLKRAFVRAMLDARFENPSIACYGVWGQNKEPHLPHIQYRPFKSHSEARAWANNSIFVRATALTSPELRAERIRKRRTAAVPQPANSLDIIISADVANERILLEPGTKVDIMFLFNHLSWDGKARYFTSELVQRATEILEKGEENAVPAHRWGEEKARLDPPILDVMLVRLDRLGPDYEVVHRKLLNSQLQAGLSWGLPVTSNQGDPLQVRHCMNIEDSKKIAEAVRTRLGSKHNIGHLGHAATVLALLKHNPIPASARDTAFLFSPLPVDGRGYLSEERKTQRYGNAQAAAIVEFQKLASWGIKEDDPEGVKVALDNLAKKVKEDYDYWLGKSDCLLPISVANHNYVSNLVATSNAVPEVHAPPFCNDGRSESIISYDVRALSGKKLFEVDDCFGGVEVVGSNAFIRMDTWKDAIRLTFCYNNGCFSDALAETYTKDVAQYMLAYTK</sequence>
<evidence type="ECO:0000313" key="5">
    <source>
        <dbReference type="Proteomes" id="UP000293360"/>
    </source>
</evidence>
<dbReference type="PANTHER" id="PTHR42034">
    <property type="entry name" value="CHROMOSOME 7, WHOLE GENOME SHOTGUN SEQUENCE-RELATED"/>
    <property type="match status" value="1"/>
</dbReference>
<dbReference type="Pfam" id="PF07428">
    <property type="entry name" value="Tri3"/>
    <property type="match status" value="1"/>
</dbReference>
<keyword evidence="2" id="KW-0808">Transferase</keyword>
<comment type="similarity">
    <text evidence="1">Belongs to the trichothecene O-acetyltransferase family.</text>
</comment>
<dbReference type="Gene3D" id="3.30.559.10">
    <property type="entry name" value="Chloramphenicol acetyltransferase-like domain"/>
    <property type="match status" value="1"/>
</dbReference>
<dbReference type="AlphaFoldDB" id="A0A4Q4TUF6"/>
<dbReference type="OrthoDB" id="2548233at2759"/>
<feature type="compositionally biased region" description="Polar residues" evidence="3">
    <location>
        <begin position="37"/>
        <end position="52"/>
    </location>
</feature>
<evidence type="ECO:0008006" key="6">
    <source>
        <dbReference type="Google" id="ProtNLM"/>
    </source>
</evidence>
<keyword evidence="5" id="KW-1185">Reference proteome</keyword>
<name>A0A4Q4TUF6_9PEZI</name>
<dbReference type="GO" id="GO:0043386">
    <property type="term" value="P:mycotoxin biosynthetic process"/>
    <property type="evidence" value="ECO:0007669"/>
    <property type="project" value="InterPro"/>
</dbReference>
<evidence type="ECO:0000256" key="1">
    <source>
        <dbReference type="ARBA" id="ARBA00006439"/>
    </source>
</evidence>
<dbReference type="Gene3D" id="3.30.559.30">
    <property type="entry name" value="Nonribosomal peptide synthetase, condensation domain"/>
    <property type="match status" value="1"/>
</dbReference>